<reference evidence="2" key="1">
    <citation type="submission" date="2016-12" db="EMBL/GenBank/DDBJ databases">
        <title>Discovery of methanogenic haloarchaea.</title>
        <authorList>
            <person name="Sorokin D.Y."/>
            <person name="Makarova K.S."/>
            <person name="Abbas B."/>
            <person name="Ferrer M."/>
            <person name="Golyshin P.N."/>
        </authorList>
    </citation>
    <scope>NUCLEOTIDE SEQUENCE [LARGE SCALE GENOMIC DNA]</scope>
    <source>
        <strain evidence="2">HMET1</strain>
    </source>
</reference>
<dbReference type="Gene3D" id="3.10.690.10">
    <property type="entry name" value="Bifunctional nuclease domain"/>
    <property type="match status" value="1"/>
</dbReference>
<dbReference type="PANTHER" id="PTHR15160:SF1">
    <property type="entry name" value="VON HIPPEL-LINDAU DISEASE TUMOR SUPPRESSOR"/>
    <property type="match status" value="1"/>
</dbReference>
<feature type="domain" description="BFN" evidence="1">
    <location>
        <begin position="7"/>
        <end position="139"/>
    </location>
</feature>
<accession>A0A1Q6DWZ9</accession>
<evidence type="ECO:0000313" key="2">
    <source>
        <dbReference type="EMBL" id="OKY78881.1"/>
    </source>
</evidence>
<dbReference type="SUPFAM" id="SSF103256">
    <property type="entry name" value="Hypothetical protein TM0160"/>
    <property type="match status" value="1"/>
</dbReference>
<proteinExistence type="predicted"/>
<keyword evidence="3" id="KW-1185">Reference proteome</keyword>
<organism evidence="2 3">
    <name type="scientific">Methanohalarchaeum thermophilum</name>
    <dbReference type="NCBI Taxonomy" id="1903181"/>
    <lineage>
        <taxon>Archaea</taxon>
        <taxon>Methanobacteriati</taxon>
        <taxon>Methanobacteriota</taxon>
        <taxon>Methanonatronarchaeia</taxon>
        <taxon>Methanonatronarchaeales</taxon>
        <taxon>Methanonatronarchaeaceae</taxon>
        <taxon>Candidatus Methanohalarchaeum</taxon>
    </lineage>
</organism>
<evidence type="ECO:0000313" key="3">
    <source>
        <dbReference type="Proteomes" id="UP000185744"/>
    </source>
</evidence>
<protein>
    <submittedName>
        <fullName evidence="2">Bifunctional nuclease with DNase and RNase activity</fullName>
    </submittedName>
</protein>
<dbReference type="InterPro" id="IPR003729">
    <property type="entry name" value="Bi_nuclease_dom"/>
</dbReference>
<sequence>MEENRNQVPVELYGIFVSETSKGIAPVVVLKTSEDDFIPIYVGLGEALSAQRGLEDGEPARPFTHDLIEKFLDELEIDVNKIVIDELENGVFFAQLILEKKERSIKIDSRPSDCIAIAARTGSEILMEKEVIEDAGKDSEEIKDLKDFKDYF</sequence>
<dbReference type="PROSITE" id="PS51658">
    <property type="entry name" value="BFN"/>
    <property type="match status" value="1"/>
</dbReference>
<dbReference type="GO" id="GO:0004518">
    <property type="term" value="F:nuclease activity"/>
    <property type="evidence" value="ECO:0007669"/>
    <property type="project" value="InterPro"/>
</dbReference>
<dbReference type="Pfam" id="PF02577">
    <property type="entry name" value="BFN_dom"/>
    <property type="match status" value="1"/>
</dbReference>
<dbReference type="Proteomes" id="UP000185744">
    <property type="component" value="Unassembled WGS sequence"/>
</dbReference>
<dbReference type="InterPro" id="IPR036104">
    <property type="entry name" value="BFN_sf"/>
</dbReference>
<gene>
    <name evidence="2" type="ORF">BTN85_1385</name>
</gene>
<evidence type="ECO:0000259" key="1">
    <source>
        <dbReference type="PROSITE" id="PS51658"/>
    </source>
</evidence>
<dbReference type="EMBL" id="MSDW01000001">
    <property type="protein sequence ID" value="OKY78881.1"/>
    <property type="molecule type" value="Genomic_DNA"/>
</dbReference>
<comment type="caution">
    <text evidence="2">The sequence shown here is derived from an EMBL/GenBank/DDBJ whole genome shotgun (WGS) entry which is preliminary data.</text>
</comment>
<name>A0A1Q6DWZ9_METT1</name>
<dbReference type="PANTHER" id="PTHR15160">
    <property type="entry name" value="VON HIPPEL-LINDAU PROTEIN"/>
    <property type="match status" value="1"/>
</dbReference>
<dbReference type="InParanoid" id="A0A1Q6DWZ9"/>
<dbReference type="AlphaFoldDB" id="A0A1Q6DWZ9"/>